<organism evidence="1">
    <name type="scientific">marine sediment metagenome</name>
    <dbReference type="NCBI Taxonomy" id="412755"/>
    <lineage>
        <taxon>unclassified sequences</taxon>
        <taxon>metagenomes</taxon>
        <taxon>ecological metagenomes</taxon>
    </lineage>
</organism>
<evidence type="ECO:0000313" key="1">
    <source>
        <dbReference type="EMBL" id="GAI00569.1"/>
    </source>
</evidence>
<feature type="non-terminal residue" evidence="1">
    <location>
        <position position="96"/>
    </location>
</feature>
<gene>
    <name evidence="1" type="ORF">S03H2_71240</name>
</gene>
<sequence length="96" mass="11337">MCGYEIIGEKLKGSFQDIQNLIEKRGGQCLSKPEDYKNQHQKLKIQCNKNHLFERRPTNLKRGDWCPVCSQGKFEKICRGFFEEIFQNEFPKARPN</sequence>
<dbReference type="EMBL" id="BARU01047600">
    <property type="protein sequence ID" value="GAI00569.1"/>
    <property type="molecule type" value="Genomic_DNA"/>
</dbReference>
<comment type="caution">
    <text evidence="1">The sequence shown here is derived from an EMBL/GenBank/DDBJ whole genome shotgun (WGS) entry which is preliminary data.</text>
</comment>
<dbReference type="AlphaFoldDB" id="X1M2G6"/>
<accession>X1M2G6</accession>
<protein>
    <submittedName>
        <fullName evidence="1">Uncharacterized protein</fullName>
    </submittedName>
</protein>
<name>X1M2G6_9ZZZZ</name>
<reference evidence="1" key="1">
    <citation type="journal article" date="2014" name="Front. Microbiol.">
        <title>High frequency of phylogenetically diverse reductive dehalogenase-homologous genes in deep subseafloor sedimentary metagenomes.</title>
        <authorList>
            <person name="Kawai M."/>
            <person name="Futagami T."/>
            <person name="Toyoda A."/>
            <person name="Takaki Y."/>
            <person name="Nishi S."/>
            <person name="Hori S."/>
            <person name="Arai W."/>
            <person name="Tsubouchi T."/>
            <person name="Morono Y."/>
            <person name="Uchiyama I."/>
            <person name="Ito T."/>
            <person name="Fujiyama A."/>
            <person name="Inagaki F."/>
            <person name="Takami H."/>
        </authorList>
    </citation>
    <scope>NUCLEOTIDE SEQUENCE</scope>
    <source>
        <strain evidence="1">Expedition CK06-06</strain>
    </source>
</reference>
<proteinExistence type="predicted"/>